<dbReference type="Proteomes" id="UP001595690">
    <property type="component" value="Unassembled WGS sequence"/>
</dbReference>
<gene>
    <name evidence="2" type="ORF">ACFOWZ_05885</name>
</gene>
<keyword evidence="3" id="KW-1185">Reference proteome</keyword>
<feature type="transmembrane region" description="Helical" evidence="1">
    <location>
        <begin position="54"/>
        <end position="74"/>
    </location>
</feature>
<evidence type="ECO:0000313" key="2">
    <source>
        <dbReference type="EMBL" id="MFC3890998.1"/>
    </source>
</evidence>
<evidence type="ECO:0008006" key="4">
    <source>
        <dbReference type="Google" id="ProtNLM"/>
    </source>
</evidence>
<sequence>MKVFRHLVRTLVAFCAVVAACAFVLVVVLTFVVSGFRDVTISGWNVLGSQVARWFVFWAGIYVIHNALPVAVAHGRTRREFLAAGVGFSVVLAFVLSLIVWVGFLVEGVVYSAMGWTADAHGSVVAYFLLFLVWCVVGMFCAAAFDRFGAAGVFSVPVGLGLVMVTTAGIPGSGNLPFLPDLPSLMGAGWHLVSVGAFLGAVVGTWVVAWDMPVRTRTS</sequence>
<keyword evidence="1" id="KW-1133">Transmembrane helix</keyword>
<evidence type="ECO:0000256" key="1">
    <source>
        <dbReference type="SAM" id="Phobius"/>
    </source>
</evidence>
<dbReference type="EMBL" id="JBHRZI010000009">
    <property type="protein sequence ID" value="MFC3890998.1"/>
    <property type="molecule type" value="Genomic_DNA"/>
</dbReference>
<name>A0ABV8BKZ1_9PSEU</name>
<feature type="transmembrane region" description="Helical" evidence="1">
    <location>
        <begin position="81"/>
        <end position="104"/>
    </location>
</feature>
<feature type="transmembrane region" description="Helical" evidence="1">
    <location>
        <begin position="12"/>
        <end position="34"/>
    </location>
</feature>
<organism evidence="2 3">
    <name type="scientific">Lentzea rhizosphaerae</name>
    <dbReference type="NCBI Taxonomy" id="2041025"/>
    <lineage>
        <taxon>Bacteria</taxon>
        <taxon>Bacillati</taxon>
        <taxon>Actinomycetota</taxon>
        <taxon>Actinomycetes</taxon>
        <taxon>Pseudonocardiales</taxon>
        <taxon>Pseudonocardiaceae</taxon>
        <taxon>Lentzea</taxon>
    </lineage>
</organism>
<feature type="transmembrane region" description="Helical" evidence="1">
    <location>
        <begin position="190"/>
        <end position="210"/>
    </location>
</feature>
<keyword evidence="1" id="KW-0472">Membrane</keyword>
<evidence type="ECO:0000313" key="3">
    <source>
        <dbReference type="Proteomes" id="UP001595690"/>
    </source>
</evidence>
<reference evidence="3" key="1">
    <citation type="journal article" date="2019" name="Int. J. Syst. Evol. Microbiol.">
        <title>The Global Catalogue of Microorganisms (GCM) 10K type strain sequencing project: providing services to taxonomists for standard genome sequencing and annotation.</title>
        <authorList>
            <consortium name="The Broad Institute Genomics Platform"/>
            <consortium name="The Broad Institute Genome Sequencing Center for Infectious Disease"/>
            <person name="Wu L."/>
            <person name="Ma J."/>
        </authorList>
    </citation>
    <scope>NUCLEOTIDE SEQUENCE [LARGE SCALE GENOMIC DNA]</scope>
    <source>
        <strain evidence="3">CGMCC 4.7405</strain>
    </source>
</reference>
<dbReference type="PROSITE" id="PS51257">
    <property type="entry name" value="PROKAR_LIPOPROTEIN"/>
    <property type="match status" value="1"/>
</dbReference>
<feature type="transmembrane region" description="Helical" evidence="1">
    <location>
        <begin position="124"/>
        <end position="145"/>
    </location>
</feature>
<accession>A0ABV8BKZ1</accession>
<comment type="caution">
    <text evidence="2">The sequence shown here is derived from an EMBL/GenBank/DDBJ whole genome shotgun (WGS) entry which is preliminary data.</text>
</comment>
<protein>
    <recommendedName>
        <fullName evidence="4">ABC-2 family transporter protein</fullName>
    </recommendedName>
</protein>
<keyword evidence="1" id="KW-0812">Transmembrane</keyword>
<feature type="transmembrane region" description="Helical" evidence="1">
    <location>
        <begin position="152"/>
        <end position="170"/>
    </location>
</feature>
<proteinExistence type="predicted"/>
<dbReference type="RefSeq" id="WP_382369924.1">
    <property type="nucleotide sequence ID" value="NZ_JBHRZI010000009.1"/>
</dbReference>